<evidence type="ECO:0000313" key="7">
    <source>
        <dbReference type="Proteomes" id="UP000054837"/>
    </source>
</evidence>
<dbReference type="STRING" id="767452.AVL62_09990"/>
<dbReference type="PROSITE" id="PS51257">
    <property type="entry name" value="PROKAR_LIPOPROTEIN"/>
    <property type="match status" value="1"/>
</dbReference>
<dbReference type="InterPro" id="IPR039424">
    <property type="entry name" value="SBP_5"/>
</dbReference>
<dbReference type="AlphaFoldDB" id="A0A0W8I1N1"/>
<dbReference type="Gene3D" id="3.40.190.10">
    <property type="entry name" value="Periplasmic binding protein-like II"/>
    <property type="match status" value="1"/>
</dbReference>
<dbReference type="RefSeq" id="WP_058892526.1">
    <property type="nucleotide sequence ID" value="NZ_LQBL01000032.1"/>
</dbReference>
<evidence type="ECO:0000256" key="4">
    <source>
        <dbReference type="SAM" id="SignalP"/>
    </source>
</evidence>
<dbReference type="PIRSF" id="PIRSF002741">
    <property type="entry name" value="MppA"/>
    <property type="match status" value="1"/>
</dbReference>
<dbReference type="PANTHER" id="PTHR30290:SF9">
    <property type="entry name" value="OLIGOPEPTIDE-BINDING PROTEIN APPA"/>
    <property type="match status" value="1"/>
</dbReference>
<reference evidence="6 7" key="1">
    <citation type="submission" date="2015-12" db="EMBL/GenBank/DDBJ databases">
        <title>Serinicoccus chungangenesis strain CD08_5 genome sequencing and assembly.</title>
        <authorList>
            <person name="Chander A.M."/>
            <person name="Kaur G."/>
            <person name="Nair G.R."/>
            <person name="Dhawan D.K."/>
            <person name="Kochhar R.K."/>
            <person name="Mayilraj S."/>
            <person name="Bhadada S.K."/>
        </authorList>
    </citation>
    <scope>NUCLEOTIDE SEQUENCE [LARGE SCALE GENOMIC DNA]</scope>
    <source>
        <strain evidence="6 7">CD08_5</strain>
    </source>
</reference>
<keyword evidence="2" id="KW-0813">Transport</keyword>
<dbReference type="Proteomes" id="UP000054837">
    <property type="component" value="Unassembled WGS sequence"/>
</dbReference>
<dbReference type="SUPFAM" id="SSF53850">
    <property type="entry name" value="Periplasmic binding protein-like II"/>
    <property type="match status" value="1"/>
</dbReference>
<dbReference type="GO" id="GO:0015833">
    <property type="term" value="P:peptide transport"/>
    <property type="evidence" value="ECO:0007669"/>
    <property type="project" value="TreeGrafter"/>
</dbReference>
<name>A0A0W8I1N1_9MICO</name>
<dbReference type="GO" id="GO:0042597">
    <property type="term" value="C:periplasmic space"/>
    <property type="evidence" value="ECO:0007669"/>
    <property type="project" value="UniProtKB-ARBA"/>
</dbReference>
<dbReference type="Gene3D" id="3.90.76.10">
    <property type="entry name" value="Dipeptide-binding Protein, Domain 1"/>
    <property type="match status" value="1"/>
</dbReference>
<dbReference type="EMBL" id="LQBL01000032">
    <property type="protein sequence ID" value="KUG51629.1"/>
    <property type="molecule type" value="Genomic_DNA"/>
</dbReference>
<protein>
    <recommendedName>
        <fullName evidence="5">Solute-binding protein family 5 domain-containing protein</fullName>
    </recommendedName>
</protein>
<keyword evidence="7" id="KW-1185">Reference proteome</keyword>
<evidence type="ECO:0000256" key="2">
    <source>
        <dbReference type="ARBA" id="ARBA00022448"/>
    </source>
</evidence>
<evidence type="ECO:0000313" key="6">
    <source>
        <dbReference type="EMBL" id="KUG51629.1"/>
    </source>
</evidence>
<dbReference type="InterPro" id="IPR000914">
    <property type="entry name" value="SBP_5_dom"/>
</dbReference>
<accession>A0A0W8I1N1</accession>
<feature type="domain" description="Solute-binding protein family 5" evidence="5">
    <location>
        <begin position="86"/>
        <end position="438"/>
    </location>
</feature>
<proteinExistence type="inferred from homology"/>
<comment type="similarity">
    <text evidence="1">Belongs to the bacterial solute-binding protein 5 family.</text>
</comment>
<feature type="signal peptide" evidence="4">
    <location>
        <begin position="1"/>
        <end position="23"/>
    </location>
</feature>
<keyword evidence="3 4" id="KW-0732">Signal</keyword>
<gene>
    <name evidence="6" type="ORF">AVL62_09990</name>
</gene>
<comment type="caution">
    <text evidence="6">The sequence shown here is derived from an EMBL/GenBank/DDBJ whole genome shotgun (WGS) entry which is preliminary data.</text>
</comment>
<evidence type="ECO:0000259" key="5">
    <source>
        <dbReference type="Pfam" id="PF00496"/>
    </source>
</evidence>
<dbReference type="GO" id="GO:0043190">
    <property type="term" value="C:ATP-binding cassette (ABC) transporter complex"/>
    <property type="evidence" value="ECO:0007669"/>
    <property type="project" value="InterPro"/>
</dbReference>
<sequence length="536" mass="57002">MRTLRNRYAAPLSSAAVVGLLLAGCTDPTTTPAGDDEEAAATSSGATEVVIATGAEPDSFNPVLGYARWGDGKVVEGLVELGVDLEPRPVLAEELPEVSEDGLTYTVTLRDDVTFHDGQPLGAQDVVATYEAALDPENGSPVAADLTALESVEAVDERTVRFTLAHPQSAFVTTTTLGILPADQVDATSPEDVVGTGPYEVDGYRAGERLVLAASPDYWGEEPEVTRATFLFVDDDAARAARLASGEVDAALLPTQALGRFEDDEAYDVVRRDTADFRALVMPEEGEVTGDPAVREALHTGLDRQALVDGALAGAGRPAYGPIPPEAPEYSDVVEVESDPGAAQRALEEAGWVEGADGVRENDGQRAAFTLMYPAGDTLRQNLALEVQAQAAELGIEVEPEGLSWEAIEPRMATDALVYGSGNPYNADLSTYPLFHSSRALQGFDNPGGYDSPEMDAALEAGRAAQEESERVEAYATVQEQLAQDLPWVFLAYVEHDYVIEAGAWSGYDVPLVEPHEHGLQGGPWWNLAEWTIAGG</sequence>
<organism evidence="6 7">
    <name type="scientific">Serinicoccus chungangensis</name>
    <dbReference type="NCBI Taxonomy" id="767452"/>
    <lineage>
        <taxon>Bacteria</taxon>
        <taxon>Bacillati</taxon>
        <taxon>Actinomycetota</taxon>
        <taxon>Actinomycetes</taxon>
        <taxon>Micrococcales</taxon>
        <taxon>Ornithinimicrobiaceae</taxon>
        <taxon>Serinicoccus</taxon>
    </lineage>
</organism>
<dbReference type="Pfam" id="PF00496">
    <property type="entry name" value="SBP_bac_5"/>
    <property type="match status" value="1"/>
</dbReference>
<evidence type="ECO:0000256" key="1">
    <source>
        <dbReference type="ARBA" id="ARBA00005695"/>
    </source>
</evidence>
<dbReference type="Gene3D" id="3.10.105.10">
    <property type="entry name" value="Dipeptide-binding Protein, Domain 3"/>
    <property type="match status" value="1"/>
</dbReference>
<evidence type="ECO:0000256" key="3">
    <source>
        <dbReference type="ARBA" id="ARBA00022729"/>
    </source>
</evidence>
<dbReference type="PANTHER" id="PTHR30290">
    <property type="entry name" value="PERIPLASMIC BINDING COMPONENT OF ABC TRANSPORTER"/>
    <property type="match status" value="1"/>
</dbReference>
<dbReference type="CDD" id="cd08518">
    <property type="entry name" value="PBP2_NikA_DppA_OppA_like_19"/>
    <property type="match status" value="1"/>
</dbReference>
<dbReference type="OrthoDB" id="9796817at2"/>
<dbReference type="InterPro" id="IPR030678">
    <property type="entry name" value="Peptide/Ni-bd"/>
</dbReference>
<feature type="chain" id="PRO_5038403658" description="Solute-binding protein family 5 domain-containing protein" evidence="4">
    <location>
        <begin position="24"/>
        <end position="536"/>
    </location>
</feature>
<dbReference type="GO" id="GO:1904680">
    <property type="term" value="F:peptide transmembrane transporter activity"/>
    <property type="evidence" value="ECO:0007669"/>
    <property type="project" value="TreeGrafter"/>
</dbReference>